<accession>A0ABY0H2P7</accession>
<gene>
    <name evidence="2" type="ORF">DL762_007469</name>
</gene>
<protein>
    <submittedName>
        <fullName evidence="2">Uncharacterized protein</fullName>
    </submittedName>
</protein>
<proteinExistence type="predicted"/>
<feature type="region of interest" description="Disordered" evidence="1">
    <location>
        <begin position="194"/>
        <end position="392"/>
    </location>
</feature>
<dbReference type="Proteomes" id="UP000294003">
    <property type="component" value="Unassembled WGS sequence"/>
</dbReference>
<feature type="region of interest" description="Disordered" evidence="1">
    <location>
        <begin position="1"/>
        <end position="81"/>
    </location>
</feature>
<name>A0ABY0H2P7_9PEZI</name>
<evidence type="ECO:0000313" key="2">
    <source>
        <dbReference type="EMBL" id="RYO80777.1"/>
    </source>
</evidence>
<sequence>MATVQTRRRVGGPRKPASPTGQLKRVPNRAEAKAILEAKAAREKRKRAQRERSTTSRNFQPRGGENDASRVGPDGAEEPPPVDDVVLVLRGVGALDRVQLARSVLGEIRRAAQYSARHDGGGRVCRLYTNPEGTALLESVAYPRGVTAGRPELAVRSAGVLIPGRPGRPVYEGPATTAYLWEDSGEESGEVRHAGFVDPTPGHVLDTPEGDGEEEYPRPGFGPVPGSGANKTNGGEGEEGVGEKLVEVDGGNSGDDLEWLMTRKKPAGEQQQQQRMTTKKGRSAKAQVQSKPEEEGEGEEPVGVGSGAPDGDLEWLMTMKKPTGEQQQATTTTTSGYERVQIDPESEGEREEEQPGSPTPTPSKKPPPPVRTDYRDERPGPSGPAVAAPHTPINVTANAHLQSAGLAPVRIDNSEARGVRGLLDDAVEHGEH</sequence>
<organism evidence="2 3">
    <name type="scientific">Monosporascus cannonballus</name>
    <dbReference type="NCBI Taxonomy" id="155416"/>
    <lineage>
        <taxon>Eukaryota</taxon>
        <taxon>Fungi</taxon>
        <taxon>Dikarya</taxon>
        <taxon>Ascomycota</taxon>
        <taxon>Pezizomycotina</taxon>
        <taxon>Sordariomycetes</taxon>
        <taxon>Xylariomycetidae</taxon>
        <taxon>Xylariales</taxon>
        <taxon>Xylariales incertae sedis</taxon>
        <taxon>Monosporascus</taxon>
    </lineage>
</organism>
<comment type="caution">
    <text evidence="2">The sequence shown here is derived from an EMBL/GenBank/DDBJ whole genome shotgun (WGS) entry which is preliminary data.</text>
</comment>
<keyword evidence="3" id="KW-1185">Reference proteome</keyword>
<dbReference type="EMBL" id="QJNS01000277">
    <property type="protein sequence ID" value="RYO80777.1"/>
    <property type="molecule type" value="Genomic_DNA"/>
</dbReference>
<feature type="compositionally biased region" description="Basic and acidic residues" evidence="1">
    <location>
        <begin position="28"/>
        <end position="41"/>
    </location>
</feature>
<reference evidence="2 3" key="1">
    <citation type="submission" date="2018-06" db="EMBL/GenBank/DDBJ databases">
        <title>Complete Genomes of Monosporascus.</title>
        <authorList>
            <person name="Robinson A.J."/>
            <person name="Natvig D.O."/>
        </authorList>
    </citation>
    <scope>NUCLEOTIDE SEQUENCE [LARGE SCALE GENOMIC DNA]</scope>
    <source>
        <strain evidence="2 3">CBS 609.92</strain>
    </source>
</reference>
<evidence type="ECO:0000256" key="1">
    <source>
        <dbReference type="SAM" id="MobiDB-lite"/>
    </source>
</evidence>
<evidence type="ECO:0000313" key="3">
    <source>
        <dbReference type="Proteomes" id="UP000294003"/>
    </source>
</evidence>
<feature type="compositionally biased region" description="Acidic residues" evidence="1">
    <location>
        <begin position="344"/>
        <end position="354"/>
    </location>
</feature>
<feature type="compositionally biased region" description="Basic residues" evidence="1">
    <location>
        <begin position="1"/>
        <end position="12"/>
    </location>
</feature>
<feature type="compositionally biased region" description="Pro residues" evidence="1">
    <location>
        <begin position="357"/>
        <end position="370"/>
    </location>
</feature>